<evidence type="ECO:0000313" key="5">
    <source>
        <dbReference type="EMBL" id="KAA8515417.1"/>
    </source>
</evidence>
<dbReference type="SUPFAM" id="SSF56112">
    <property type="entry name" value="Protein kinase-like (PK-like)"/>
    <property type="match status" value="1"/>
</dbReference>
<evidence type="ECO:0000256" key="3">
    <source>
        <dbReference type="SAM" id="Phobius"/>
    </source>
</evidence>
<dbReference type="PANTHER" id="PTHR32444">
    <property type="entry name" value="BULB-TYPE LECTIN DOMAIN-CONTAINING PROTEIN"/>
    <property type="match status" value="1"/>
</dbReference>
<organism evidence="5 6">
    <name type="scientific">Nyssa sinensis</name>
    <dbReference type="NCBI Taxonomy" id="561372"/>
    <lineage>
        <taxon>Eukaryota</taxon>
        <taxon>Viridiplantae</taxon>
        <taxon>Streptophyta</taxon>
        <taxon>Embryophyta</taxon>
        <taxon>Tracheophyta</taxon>
        <taxon>Spermatophyta</taxon>
        <taxon>Magnoliopsida</taxon>
        <taxon>eudicotyledons</taxon>
        <taxon>Gunneridae</taxon>
        <taxon>Pentapetalae</taxon>
        <taxon>asterids</taxon>
        <taxon>Cornales</taxon>
        <taxon>Nyssaceae</taxon>
        <taxon>Nyssa</taxon>
    </lineage>
</organism>
<dbReference type="EMBL" id="CM018052">
    <property type="protein sequence ID" value="KAA8515417.1"/>
    <property type="molecule type" value="Genomic_DNA"/>
</dbReference>
<dbReference type="InterPro" id="IPR003609">
    <property type="entry name" value="Pan_app"/>
</dbReference>
<dbReference type="Pfam" id="PF00954">
    <property type="entry name" value="S_locus_glycop"/>
    <property type="match status" value="1"/>
</dbReference>
<evidence type="ECO:0000259" key="4">
    <source>
        <dbReference type="PROSITE" id="PS50948"/>
    </source>
</evidence>
<gene>
    <name evidence="5" type="ORF">F0562_018972</name>
</gene>
<accession>A0A5J4ZDN8</accession>
<dbReference type="AlphaFoldDB" id="A0A5J4ZDN8"/>
<sequence length="312" mass="35277">MMNWDEEIKNWYVIWEAPENPCDVYGACGPFGVCNTNGSPICECLKGFVPKSNEEWNKGNWTSGCVRRTELLCKKNTSGLASRRNKNDGFWKLSGMKLPDLFDFLYGEDGPGCQQWCLENCSCKAYSYVAGIGCMVWDAGLMDTQQFSWKGEDLFLRLAYSELGDEKGKIKLIISFTAISGCILLGAFLCGFHRWKVNQRGKRRDMVKGFDLADSIDTSKDTSRENVWGDHALQWDSSELPIFDFDKILVATNNFSKTNRLGGGGFGPVYKGNFLLWHKSPKPSIVPIAICYYPHRSCNSPNNYWGWPFGDD</sequence>
<evidence type="ECO:0000256" key="1">
    <source>
        <dbReference type="ARBA" id="ARBA00022729"/>
    </source>
</evidence>
<evidence type="ECO:0000256" key="2">
    <source>
        <dbReference type="ARBA" id="ARBA00023157"/>
    </source>
</evidence>
<evidence type="ECO:0000313" key="6">
    <source>
        <dbReference type="Proteomes" id="UP000325577"/>
    </source>
</evidence>
<dbReference type="GO" id="GO:0048544">
    <property type="term" value="P:recognition of pollen"/>
    <property type="evidence" value="ECO:0007669"/>
    <property type="project" value="InterPro"/>
</dbReference>
<dbReference type="InterPro" id="IPR000858">
    <property type="entry name" value="S_locus_glycoprot_dom"/>
</dbReference>
<dbReference type="CDD" id="cd00054">
    <property type="entry name" value="EGF_CA"/>
    <property type="match status" value="1"/>
</dbReference>
<name>A0A5J4ZDN8_9ASTE</name>
<keyword evidence="6" id="KW-1185">Reference proteome</keyword>
<keyword evidence="3" id="KW-1133">Transmembrane helix</keyword>
<dbReference type="OrthoDB" id="911723at2759"/>
<dbReference type="Pfam" id="PF08276">
    <property type="entry name" value="PAN_2"/>
    <property type="match status" value="1"/>
</dbReference>
<dbReference type="Proteomes" id="UP000325577">
    <property type="component" value="Linkage Group LG9"/>
</dbReference>
<feature type="domain" description="Apple" evidence="4">
    <location>
        <begin position="73"/>
        <end position="159"/>
    </location>
</feature>
<dbReference type="CDD" id="cd01098">
    <property type="entry name" value="PAN_AP_plant"/>
    <property type="match status" value="1"/>
</dbReference>
<proteinExistence type="predicted"/>
<keyword evidence="1" id="KW-0732">Signal</keyword>
<dbReference type="PANTHER" id="PTHR32444:SF250">
    <property type="entry name" value="NON-SPECIFIC SERINE_THREONINE PROTEIN KINASE"/>
    <property type="match status" value="1"/>
</dbReference>
<feature type="transmembrane region" description="Helical" evidence="3">
    <location>
        <begin position="172"/>
        <end position="195"/>
    </location>
</feature>
<keyword evidence="3" id="KW-0472">Membrane</keyword>
<protein>
    <recommendedName>
        <fullName evidence="4">Apple domain-containing protein</fullName>
    </recommendedName>
</protein>
<dbReference type="SMART" id="SM00473">
    <property type="entry name" value="PAN_AP"/>
    <property type="match status" value="1"/>
</dbReference>
<keyword evidence="2" id="KW-1015">Disulfide bond</keyword>
<dbReference type="Gene3D" id="3.30.200.20">
    <property type="entry name" value="Phosphorylase Kinase, domain 1"/>
    <property type="match status" value="1"/>
</dbReference>
<keyword evidence="3" id="KW-0812">Transmembrane</keyword>
<dbReference type="PROSITE" id="PS50948">
    <property type="entry name" value="PAN"/>
    <property type="match status" value="1"/>
</dbReference>
<dbReference type="InterPro" id="IPR011009">
    <property type="entry name" value="Kinase-like_dom_sf"/>
</dbReference>
<reference evidence="5 6" key="1">
    <citation type="submission" date="2019-09" db="EMBL/GenBank/DDBJ databases">
        <title>A chromosome-level genome assembly of the Chinese tupelo Nyssa sinensis.</title>
        <authorList>
            <person name="Yang X."/>
            <person name="Kang M."/>
            <person name="Yang Y."/>
            <person name="Xiong H."/>
            <person name="Wang M."/>
            <person name="Zhang Z."/>
            <person name="Wang Z."/>
            <person name="Wu H."/>
            <person name="Ma T."/>
            <person name="Liu J."/>
            <person name="Xi Z."/>
        </authorList>
    </citation>
    <scope>NUCLEOTIDE SEQUENCE [LARGE SCALE GENOMIC DNA]</scope>
    <source>
        <strain evidence="5">J267</strain>
        <tissue evidence="5">Leaf</tissue>
    </source>
</reference>